<comment type="caution">
    <text evidence="1">The sequence shown here is derived from an EMBL/GenBank/DDBJ whole genome shotgun (WGS) entry which is preliminary data.</text>
</comment>
<dbReference type="Proteomes" id="UP001470230">
    <property type="component" value="Unassembled WGS sequence"/>
</dbReference>
<evidence type="ECO:0000313" key="1">
    <source>
        <dbReference type="EMBL" id="KAK8867003.1"/>
    </source>
</evidence>
<protein>
    <submittedName>
        <fullName evidence="1">Uncharacterized protein</fullName>
    </submittedName>
</protein>
<organism evidence="1 2">
    <name type="scientific">Tritrichomonas musculus</name>
    <dbReference type="NCBI Taxonomy" id="1915356"/>
    <lineage>
        <taxon>Eukaryota</taxon>
        <taxon>Metamonada</taxon>
        <taxon>Parabasalia</taxon>
        <taxon>Tritrichomonadida</taxon>
        <taxon>Tritrichomonadidae</taxon>
        <taxon>Tritrichomonas</taxon>
    </lineage>
</organism>
<evidence type="ECO:0000313" key="2">
    <source>
        <dbReference type="Proteomes" id="UP001470230"/>
    </source>
</evidence>
<dbReference type="EMBL" id="JAPFFF010000015">
    <property type="protein sequence ID" value="KAK8867003.1"/>
    <property type="molecule type" value="Genomic_DNA"/>
</dbReference>
<reference evidence="1 2" key="1">
    <citation type="submission" date="2024-04" db="EMBL/GenBank/DDBJ databases">
        <title>Tritrichomonas musculus Genome.</title>
        <authorList>
            <person name="Alves-Ferreira E."/>
            <person name="Grigg M."/>
            <person name="Lorenzi H."/>
            <person name="Galac M."/>
        </authorList>
    </citation>
    <scope>NUCLEOTIDE SEQUENCE [LARGE SCALE GENOMIC DNA]</scope>
    <source>
        <strain evidence="1 2">EAF2021</strain>
    </source>
</reference>
<name>A0ABR2IQS1_9EUKA</name>
<sequence>MIFHPKKQDKKDISGSLSSMSITDVLLMNDLYYRYSKTKTVNKYFEQQRKVYDMMKLYQETDDKILINKITRLCFVQTNTVILSTLRDRQIMELMLDILLTGDNFKIGNVTAILYQVSKTFRESLYKGFEDIPDFFSRIIYRFDKLSIYQMFNLFYEDKETPVGSFSFIYYWLYAFSQSSHFPASITRPLLSHEIMQNLNPDILDIYQDNVNYIKLIEENTFSLINFFRTLSLLCKKSAENPEFKPFQEVLCLASQILFSPFHTICKPCSSQRGTIKDDCVSALIELFLNLPRDIHVYYNCIDILRNHFYGSHLTISAIRYITNNIKNAAMNTFDFELFSISVPFRLYYINEDYLYFTNIDDPVKTRLIDETKPNNITMKAGLDYIKSLIRTSGTKLAQTKKNLINSVLVLWYNSVNCVLIKSDAKLVQTFLLRICICIGDELQNETYHKLYQQIAVPFFKSLISDYDAEVIQKNDKSYYKTVFFSSSDLSSIKTPQATLKKDDQFNTEFTKLWNEFEFELDRQQTSFFDKMIEELDQLLKDSSFNFETDFQFPSEEEEEED</sequence>
<keyword evidence="2" id="KW-1185">Reference proteome</keyword>
<accession>A0ABR2IQS1</accession>
<gene>
    <name evidence="1" type="ORF">M9Y10_009972</name>
</gene>
<proteinExistence type="predicted"/>